<reference evidence="1" key="1">
    <citation type="submission" date="2014-11" db="EMBL/GenBank/DDBJ databases">
        <authorList>
            <person name="Amaro Gonzalez C."/>
        </authorList>
    </citation>
    <scope>NUCLEOTIDE SEQUENCE</scope>
</reference>
<sequence>MAGLLFSDPWTFHLCLWFKSISH</sequence>
<evidence type="ECO:0000313" key="1">
    <source>
        <dbReference type="EMBL" id="JAH86516.1"/>
    </source>
</evidence>
<name>A0A0E9W886_ANGAN</name>
<dbReference type="EMBL" id="GBXM01022061">
    <property type="protein sequence ID" value="JAH86516.1"/>
    <property type="molecule type" value="Transcribed_RNA"/>
</dbReference>
<dbReference type="AlphaFoldDB" id="A0A0E9W886"/>
<protein>
    <submittedName>
        <fullName evidence="1">Uncharacterized protein</fullName>
    </submittedName>
</protein>
<organism evidence="1">
    <name type="scientific">Anguilla anguilla</name>
    <name type="common">European freshwater eel</name>
    <name type="synonym">Muraena anguilla</name>
    <dbReference type="NCBI Taxonomy" id="7936"/>
    <lineage>
        <taxon>Eukaryota</taxon>
        <taxon>Metazoa</taxon>
        <taxon>Chordata</taxon>
        <taxon>Craniata</taxon>
        <taxon>Vertebrata</taxon>
        <taxon>Euteleostomi</taxon>
        <taxon>Actinopterygii</taxon>
        <taxon>Neopterygii</taxon>
        <taxon>Teleostei</taxon>
        <taxon>Anguilliformes</taxon>
        <taxon>Anguillidae</taxon>
        <taxon>Anguilla</taxon>
    </lineage>
</organism>
<reference evidence="1" key="2">
    <citation type="journal article" date="2015" name="Fish Shellfish Immunol.">
        <title>Early steps in the European eel (Anguilla anguilla)-Vibrio vulnificus interaction in the gills: Role of the RtxA13 toxin.</title>
        <authorList>
            <person name="Callol A."/>
            <person name="Pajuelo D."/>
            <person name="Ebbesson L."/>
            <person name="Teles M."/>
            <person name="MacKenzie S."/>
            <person name="Amaro C."/>
        </authorList>
    </citation>
    <scope>NUCLEOTIDE SEQUENCE</scope>
</reference>
<proteinExistence type="predicted"/>
<accession>A0A0E9W886</accession>